<dbReference type="InterPro" id="IPR049826">
    <property type="entry name" value="Ig-like_ice"/>
</dbReference>
<dbReference type="InterPro" id="IPR013783">
    <property type="entry name" value="Ig-like_fold"/>
</dbReference>
<evidence type="ECO:0000259" key="1">
    <source>
        <dbReference type="Pfam" id="PF19077"/>
    </source>
</evidence>
<accession>A0A6L3X1F3</accession>
<dbReference type="AlphaFoldDB" id="A0A6L3X1F3"/>
<dbReference type="EMBL" id="WBSZ01002759">
    <property type="protein sequence ID" value="KAB2424289.1"/>
    <property type="molecule type" value="Genomic_DNA"/>
</dbReference>
<protein>
    <submittedName>
        <fullName evidence="2">Ig-like domain-containing protein</fullName>
    </submittedName>
</protein>
<name>A0A6L3X1F3_9ENTR</name>
<reference evidence="2 3" key="1">
    <citation type="submission" date="2019-09" db="EMBL/GenBank/DDBJ databases">
        <title>Reversal of blaTEM antimicrobial resistance by CRISPR-Cas9 in clinical E. coli and other Enterobacteriaceae strains.</title>
        <authorList>
            <person name="Tagliaferri T."/>
            <person name="Guimaraes N."/>
            <person name="Pereira M."/>
            <person name="Felicori L."/>
            <person name="Horz H.-P."/>
            <person name="Santos S."/>
            <person name="Mendes T."/>
        </authorList>
    </citation>
    <scope>NUCLEOTIDE SEQUENCE [LARGE SCALE GENOMIC DNA]</scope>
    <source>
        <strain evidence="2 3">E2_blaTEM_MG</strain>
    </source>
</reference>
<dbReference type="Gene3D" id="2.60.40.10">
    <property type="entry name" value="Immunoglobulins"/>
    <property type="match status" value="1"/>
</dbReference>
<feature type="non-terminal residue" evidence="2">
    <location>
        <position position="110"/>
    </location>
</feature>
<dbReference type="Pfam" id="PF19077">
    <property type="entry name" value="Big_13"/>
    <property type="match status" value="1"/>
</dbReference>
<dbReference type="Proteomes" id="UP000476281">
    <property type="component" value="Unassembled WGS sequence"/>
</dbReference>
<evidence type="ECO:0000313" key="3">
    <source>
        <dbReference type="Proteomes" id="UP000476281"/>
    </source>
</evidence>
<organism evidence="2 3">
    <name type="scientific">Enterobacter hormaechei</name>
    <dbReference type="NCBI Taxonomy" id="158836"/>
    <lineage>
        <taxon>Bacteria</taxon>
        <taxon>Pseudomonadati</taxon>
        <taxon>Pseudomonadota</taxon>
        <taxon>Gammaproteobacteria</taxon>
        <taxon>Enterobacterales</taxon>
        <taxon>Enterobacteriaceae</taxon>
        <taxon>Enterobacter</taxon>
        <taxon>Enterobacter cloacae complex</taxon>
    </lineage>
</organism>
<dbReference type="NCBIfam" id="NF033510">
    <property type="entry name" value="Ca_tandemer"/>
    <property type="match status" value="1"/>
</dbReference>
<comment type="caution">
    <text evidence="2">The sequence shown here is derived from an EMBL/GenBank/DDBJ whole genome shotgun (WGS) entry which is preliminary data.</text>
</comment>
<sequence>SAGREYSVDATAPTVTIDTVAGDNVINGSEAAAGVAISGTTTAEGGQTVTVNLGGNSYTAQVQQGGVWSINVPAADLSTLADNGYTVQVSVSDAAGNPGSAGKAITLDTT</sequence>
<feature type="domain" description="Bacterial Ig-like" evidence="1">
    <location>
        <begin position="36"/>
        <end position="109"/>
    </location>
</feature>
<proteinExistence type="predicted"/>
<feature type="non-terminal residue" evidence="2">
    <location>
        <position position="1"/>
    </location>
</feature>
<dbReference type="InterPro" id="IPR044016">
    <property type="entry name" value="Big_13"/>
</dbReference>
<gene>
    <name evidence="2" type="ORF">F9C29_35240</name>
</gene>
<dbReference type="NCBIfam" id="NF012196">
    <property type="entry name" value="Ig_like_ice"/>
    <property type="match status" value="1"/>
</dbReference>
<evidence type="ECO:0000313" key="2">
    <source>
        <dbReference type="EMBL" id="KAB2424289.1"/>
    </source>
</evidence>